<reference evidence="1" key="1">
    <citation type="submission" date="2018-11" db="EMBL/GenBank/DDBJ databases">
        <authorList>
            <consortium name="Pathogen Informatics"/>
        </authorList>
    </citation>
    <scope>NUCLEOTIDE SEQUENCE</scope>
</reference>
<dbReference type="AlphaFoldDB" id="A0A3S5BQB6"/>
<evidence type="ECO:0000313" key="2">
    <source>
        <dbReference type="Proteomes" id="UP000784294"/>
    </source>
</evidence>
<name>A0A3S5BQB6_9PLAT</name>
<organism evidence="1 2">
    <name type="scientific">Protopolystoma xenopodis</name>
    <dbReference type="NCBI Taxonomy" id="117903"/>
    <lineage>
        <taxon>Eukaryota</taxon>
        <taxon>Metazoa</taxon>
        <taxon>Spiralia</taxon>
        <taxon>Lophotrochozoa</taxon>
        <taxon>Platyhelminthes</taxon>
        <taxon>Monogenea</taxon>
        <taxon>Polyopisthocotylea</taxon>
        <taxon>Polystomatidea</taxon>
        <taxon>Polystomatidae</taxon>
        <taxon>Protopolystoma</taxon>
    </lineage>
</organism>
<keyword evidence="2" id="KW-1185">Reference proteome</keyword>
<evidence type="ECO:0000313" key="1">
    <source>
        <dbReference type="EMBL" id="VEL13414.1"/>
    </source>
</evidence>
<dbReference type="Proteomes" id="UP000784294">
    <property type="component" value="Unassembled WGS sequence"/>
</dbReference>
<protein>
    <submittedName>
        <fullName evidence="1">Uncharacterized protein</fullName>
    </submittedName>
</protein>
<accession>A0A3S5BQB6</accession>
<comment type="caution">
    <text evidence="1">The sequence shown here is derived from an EMBL/GenBank/DDBJ whole genome shotgun (WGS) entry which is preliminary data.</text>
</comment>
<dbReference type="EMBL" id="CAAALY010017714">
    <property type="protein sequence ID" value="VEL13414.1"/>
    <property type="molecule type" value="Genomic_DNA"/>
</dbReference>
<proteinExistence type="predicted"/>
<sequence>MSVESRPSRARDKGHVTLRWYSHPDGMPTARVNPYARVPREGIKRPDLQHTCLLLFLRLRPHVLHRSACAK</sequence>
<gene>
    <name evidence="1" type="ORF">PXEA_LOCUS6854</name>
</gene>